<evidence type="ECO:0000313" key="1">
    <source>
        <dbReference type="EMBL" id="AOW19362.1"/>
    </source>
</evidence>
<keyword evidence="2" id="KW-1185">Reference proteome</keyword>
<dbReference type="EMBL" id="CP017478">
    <property type="protein sequence ID" value="AOW19362.1"/>
    <property type="molecule type" value="Genomic_DNA"/>
</dbReference>
<evidence type="ECO:0000313" key="2">
    <source>
        <dbReference type="Proteomes" id="UP000176050"/>
    </source>
</evidence>
<proteinExistence type="predicted"/>
<name>A0A1D8P451_9FLAO</name>
<gene>
    <name evidence="1" type="ORF">LPB138_01090</name>
</gene>
<sequence length="62" mass="6813">MKVVTEKIKTTEKNNGGDFANLYGIKSCCGKLNFAELNVGTENFNGIKLTHGGILLRIEKLQ</sequence>
<protein>
    <submittedName>
        <fullName evidence="1">Uncharacterized protein</fullName>
    </submittedName>
</protein>
<reference evidence="1 2" key="1">
    <citation type="submission" date="2016-10" db="EMBL/GenBank/DDBJ databases">
        <title>Lutibacter sp. LPB0138, isolated from marine gastropod.</title>
        <authorList>
            <person name="Kim E."/>
            <person name="Yi H."/>
        </authorList>
    </citation>
    <scope>NUCLEOTIDE SEQUENCE [LARGE SCALE GENOMIC DNA]</scope>
    <source>
        <strain evidence="1 2">LPB0138</strain>
    </source>
</reference>
<accession>A0A1D8P451</accession>
<dbReference type="KEGG" id="lul:LPB138_01090"/>
<dbReference type="Proteomes" id="UP000176050">
    <property type="component" value="Chromosome"/>
</dbReference>
<dbReference type="AlphaFoldDB" id="A0A1D8P451"/>
<organism evidence="1 2">
    <name type="scientific">Urechidicola croceus</name>
    <dbReference type="NCBI Taxonomy" id="1850246"/>
    <lineage>
        <taxon>Bacteria</taxon>
        <taxon>Pseudomonadati</taxon>
        <taxon>Bacteroidota</taxon>
        <taxon>Flavobacteriia</taxon>
        <taxon>Flavobacteriales</taxon>
        <taxon>Flavobacteriaceae</taxon>
        <taxon>Urechidicola</taxon>
    </lineage>
</organism>